<comment type="caution">
    <text evidence="2">The sequence shown here is derived from an EMBL/GenBank/DDBJ whole genome shotgun (WGS) entry which is preliminary data.</text>
</comment>
<feature type="compositionally biased region" description="Polar residues" evidence="1">
    <location>
        <begin position="30"/>
        <end position="47"/>
    </location>
</feature>
<organism evidence="2">
    <name type="scientific">marine sediment metagenome</name>
    <dbReference type="NCBI Taxonomy" id="412755"/>
    <lineage>
        <taxon>unclassified sequences</taxon>
        <taxon>metagenomes</taxon>
        <taxon>ecological metagenomes</taxon>
    </lineage>
</organism>
<reference evidence="2" key="1">
    <citation type="journal article" date="2014" name="Front. Microbiol.">
        <title>High frequency of phylogenetically diverse reductive dehalogenase-homologous genes in deep subseafloor sedimentary metagenomes.</title>
        <authorList>
            <person name="Kawai M."/>
            <person name="Futagami T."/>
            <person name="Toyoda A."/>
            <person name="Takaki Y."/>
            <person name="Nishi S."/>
            <person name="Hori S."/>
            <person name="Arai W."/>
            <person name="Tsubouchi T."/>
            <person name="Morono Y."/>
            <person name="Uchiyama I."/>
            <person name="Ito T."/>
            <person name="Fujiyama A."/>
            <person name="Inagaki F."/>
            <person name="Takami H."/>
        </authorList>
    </citation>
    <scope>NUCLEOTIDE SEQUENCE</scope>
    <source>
        <strain evidence="2">Expedition CK06-06</strain>
    </source>
</reference>
<name>X1E7Z9_9ZZZZ</name>
<evidence type="ECO:0000256" key="1">
    <source>
        <dbReference type="SAM" id="MobiDB-lite"/>
    </source>
</evidence>
<accession>X1E7Z9</accession>
<feature type="region of interest" description="Disordered" evidence="1">
    <location>
        <begin position="25"/>
        <end position="52"/>
    </location>
</feature>
<evidence type="ECO:0000313" key="2">
    <source>
        <dbReference type="EMBL" id="GAH28717.1"/>
    </source>
</evidence>
<protein>
    <submittedName>
        <fullName evidence="2">Uncharacterized protein</fullName>
    </submittedName>
</protein>
<sequence>MIDHTEWIENGNTDLEMRLEPHENVEEMENGSQEIGTGISTDGTATTETHEEPRLKRLLLAEDLPSYTRRQLSSVPEEDAPPPESSIPNSGVEDSLCFELSSDDFRELDDIETEYEGAKLNDLKLRDVRKEIFLEARLDSYKFA</sequence>
<gene>
    <name evidence="2" type="ORF">S03H2_10159</name>
</gene>
<dbReference type="AlphaFoldDB" id="X1E7Z9"/>
<proteinExistence type="predicted"/>
<feature type="region of interest" description="Disordered" evidence="1">
    <location>
        <begin position="67"/>
        <end position="94"/>
    </location>
</feature>
<feature type="non-terminal residue" evidence="2">
    <location>
        <position position="144"/>
    </location>
</feature>
<dbReference type="EMBL" id="BARU01005244">
    <property type="protein sequence ID" value="GAH28717.1"/>
    <property type="molecule type" value="Genomic_DNA"/>
</dbReference>